<organism evidence="2 3">
    <name type="scientific">Dibothriocephalus latus</name>
    <name type="common">Fish tapeworm</name>
    <name type="synonym">Diphyllobothrium latum</name>
    <dbReference type="NCBI Taxonomy" id="60516"/>
    <lineage>
        <taxon>Eukaryota</taxon>
        <taxon>Metazoa</taxon>
        <taxon>Spiralia</taxon>
        <taxon>Lophotrochozoa</taxon>
        <taxon>Platyhelminthes</taxon>
        <taxon>Cestoda</taxon>
        <taxon>Eucestoda</taxon>
        <taxon>Diphyllobothriidea</taxon>
        <taxon>Diphyllobothriidae</taxon>
        <taxon>Dibothriocephalus</taxon>
    </lineage>
</organism>
<dbReference type="Pfam" id="PF00112">
    <property type="entry name" value="Peptidase_C1"/>
    <property type="match status" value="1"/>
</dbReference>
<dbReference type="AlphaFoldDB" id="A0A3P7P1Z8"/>
<sequence>MSPLNTTWKAAPTGRFGKLSEARLQLGVYPNPHGNNLLPEVCHVVSHKDPLPEEFDARTQWPKYPTIGEIRDQGSCGSCWKMPHN</sequence>
<gene>
    <name evidence="2" type="ORF">DILT_LOCUS17036</name>
</gene>
<evidence type="ECO:0000313" key="2">
    <source>
        <dbReference type="EMBL" id="VDN36461.1"/>
    </source>
</evidence>
<proteinExistence type="predicted"/>
<reference evidence="2 3" key="1">
    <citation type="submission" date="2018-11" db="EMBL/GenBank/DDBJ databases">
        <authorList>
            <consortium name="Pathogen Informatics"/>
        </authorList>
    </citation>
    <scope>NUCLEOTIDE SEQUENCE [LARGE SCALE GENOMIC DNA]</scope>
</reference>
<dbReference type="InterPro" id="IPR000668">
    <property type="entry name" value="Peptidase_C1A_C"/>
</dbReference>
<protein>
    <recommendedName>
        <fullName evidence="1">Peptidase C1A papain C-terminal domain-containing protein</fullName>
    </recommendedName>
</protein>
<accession>A0A3P7P1Z8</accession>
<dbReference type="Gene3D" id="3.90.70.10">
    <property type="entry name" value="Cysteine proteinases"/>
    <property type="match status" value="1"/>
</dbReference>
<dbReference type="InterPro" id="IPR038765">
    <property type="entry name" value="Papain-like_cys_pep_sf"/>
</dbReference>
<dbReference type="EMBL" id="UYRU01088953">
    <property type="protein sequence ID" value="VDN36461.1"/>
    <property type="molecule type" value="Genomic_DNA"/>
</dbReference>
<dbReference type="SUPFAM" id="SSF54001">
    <property type="entry name" value="Cysteine proteinases"/>
    <property type="match status" value="1"/>
</dbReference>
<feature type="domain" description="Peptidase C1A papain C-terminal" evidence="1">
    <location>
        <begin position="51"/>
        <end position="81"/>
    </location>
</feature>
<evidence type="ECO:0000313" key="3">
    <source>
        <dbReference type="Proteomes" id="UP000281553"/>
    </source>
</evidence>
<name>A0A3P7P1Z8_DIBLA</name>
<dbReference type="OrthoDB" id="6278930at2759"/>
<dbReference type="GO" id="GO:0006508">
    <property type="term" value="P:proteolysis"/>
    <property type="evidence" value="ECO:0007669"/>
    <property type="project" value="InterPro"/>
</dbReference>
<keyword evidence="3" id="KW-1185">Reference proteome</keyword>
<evidence type="ECO:0000259" key="1">
    <source>
        <dbReference type="Pfam" id="PF00112"/>
    </source>
</evidence>
<dbReference type="GO" id="GO:0008234">
    <property type="term" value="F:cysteine-type peptidase activity"/>
    <property type="evidence" value="ECO:0007669"/>
    <property type="project" value="InterPro"/>
</dbReference>
<dbReference type="Proteomes" id="UP000281553">
    <property type="component" value="Unassembled WGS sequence"/>
</dbReference>